<organism evidence="12 13">
    <name type="scientific">Aphidius gifuensis</name>
    <name type="common">Parasitoid wasp</name>
    <dbReference type="NCBI Taxonomy" id="684658"/>
    <lineage>
        <taxon>Eukaryota</taxon>
        <taxon>Metazoa</taxon>
        <taxon>Ecdysozoa</taxon>
        <taxon>Arthropoda</taxon>
        <taxon>Hexapoda</taxon>
        <taxon>Insecta</taxon>
        <taxon>Pterygota</taxon>
        <taxon>Neoptera</taxon>
        <taxon>Endopterygota</taxon>
        <taxon>Hymenoptera</taxon>
        <taxon>Apocrita</taxon>
        <taxon>Ichneumonoidea</taxon>
        <taxon>Braconidae</taxon>
        <taxon>Aphidiinae</taxon>
        <taxon>Aphidius</taxon>
    </lineage>
</organism>
<dbReference type="Pfam" id="PF08911">
    <property type="entry name" value="NUP50"/>
    <property type="match status" value="1"/>
</dbReference>
<keyword evidence="8" id="KW-0906">Nuclear pore complex</keyword>
<keyword evidence="6" id="KW-0007">Acetylation</keyword>
<evidence type="ECO:0000256" key="9">
    <source>
        <dbReference type="ARBA" id="ARBA00023242"/>
    </source>
</evidence>
<dbReference type="GO" id="GO:0005643">
    <property type="term" value="C:nuclear pore"/>
    <property type="evidence" value="ECO:0007669"/>
    <property type="project" value="UniProtKB-SubCell"/>
</dbReference>
<comment type="subcellular location">
    <subcellularLocation>
        <location evidence="1">Nucleus</location>
        <location evidence="1">Nuclear pore complex</location>
    </subcellularLocation>
</comment>
<evidence type="ECO:0000259" key="11">
    <source>
        <dbReference type="SMART" id="SM00160"/>
    </source>
</evidence>
<dbReference type="OrthoDB" id="10062131at2759"/>
<feature type="compositionally biased region" description="Basic and acidic residues" evidence="10">
    <location>
        <begin position="263"/>
        <end position="281"/>
    </location>
</feature>
<sequence length="454" mass="49657">MACKRGATSELNHDNWNCEDEPEEAGTFSTASEEVLKKRVVRTAKRRLPAGESVSKTAFGSFVGFKAAPSAGASPFSFLAKPNRTETSTQILKTSESDKLASNGSTQILENNLLFGTSGASTISSTLSKNEKTESMQMKKNVFKPEEKNMFKQSSDYYAKLKGLNESVALWIKKHVDENPFCILTPIFQDYEKHLNAIEAQHKENGNVSFDNKKSECENSKSLSESISCVKSTVEKQVNFSFKPMNSSKDGNSESTITSAQTHDSKTESAKLTEEDSEKSKTINFPTTSGLSSSFSASKTFSFGGGKPFSFGSGVVTPQNTENQESENKDDDDEPPKPDFKPVTEDGAIFEKRCKVFVKKDGVFGDRGVGVLFLKPTSTDKTQLIVRGNNSLGNLLLNTLLTESIPMKRMNKNTVMLVCIPLPGASPPPTAVLLRVKTSEDADSLYEALDKNKK</sequence>
<evidence type="ECO:0000313" key="12">
    <source>
        <dbReference type="EMBL" id="KAF7989250.1"/>
    </source>
</evidence>
<dbReference type="GO" id="GO:0006606">
    <property type="term" value="P:protein import into nucleus"/>
    <property type="evidence" value="ECO:0007669"/>
    <property type="project" value="TreeGrafter"/>
</dbReference>
<dbReference type="EMBL" id="JACMRX010000005">
    <property type="protein sequence ID" value="KAF7989250.1"/>
    <property type="molecule type" value="Genomic_DNA"/>
</dbReference>
<dbReference type="InterPro" id="IPR011993">
    <property type="entry name" value="PH-like_dom_sf"/>
</dbReference>
<dbReference type="Proteomes" id="UP000639338">
    <property type="component" value="Unassembled WGS sequence"/>
</dbReference>
<evidence type="ECO:0000256" key="7">
    <source>
        <dbReference type="ARBA" id="ARBA00023010"/>
    </source>
</evidence>
<dbReference type="Gene3D" id="2.30.29.30">
    <property type="entry name" value="Pleckstrin-homology domain (PH domain)/Phosphotyrosine-binding domain (PTB)"/>
    <property type="match status" value="1"/>
</dbReference>
<name>A0A834XLP7_APHGI</name>
<reference evidence="12 13" key="1">
    <citation type="submission" date="2020-08" db="EMBL/GenBank/DDBJ databases">
        <title>Aphidius gifuensis genome sequencing and assembly.</title>
        <authorList>
            <person name="Du Z."/>
        </authorList>
    </citation>
    <scope>NUCLEOTIDE SEQUENCE [LARGE SCALE GENOMIC DNA]</scope>
    <source>
        <strain evidence="12">YNYX2018</strain>
        <tissue evidence="12">Adults</tissue>
    </source>
</reference>
<keyword evidence="9" id="KW-0539">Nucleus</keyword>
<gene>
    <name evidence="12" type="ORF">HCN44_007847</name>
</gene>
<keyword evidence="13" id="KW-1185">Reference proteome</keyword>
<feature type="domain" description="RanBD1" evidence="11">
    <location>
        <begin position="340"/>
        <end position="452"/>
    </location>
</feature>
<evidence type="ECO:0000256" key="1">
    <source>
        <dbReference type="ARBA" id="ARBA00004567"/>
    </source>
</evidence>
<feature type="compositionally biased region" description="Basic and acidic residues" evidence="10">
    <location>
        <begin position="335"/>
        <end position="345"/>
    </location>
</feature>
<dbReference type="SUPFAM" id="SSF50729">
    <property type="entry name" value="PH domain-like"/>
    <property type="match status" value="1"/>
</dbReference>
<protein>
    <recommendedName>
        <fullName evidence="11">RanBD1 domain-containing protein</fullName>
    </recommendedName>
</protein>
<dbReference type="InterPro" id="IPR015007">
    <property type="entry name" value="NUP2/50/61"/>
</dbReference>
<keyword evidence="3" id="KW-0677">Repeat</keyword>
<keyword evidence="7" id="KW-0811">Translocation</keyword>
<evidence type="ECO:0000256" key="6">
    <source>
        <dbReference type="ARBA" id="ARBA00022990"/>
    </source>
</evidence>
<evidence type="ECO:0000256" key="10">
    <source>
        <dbReference type="SAM" id="MobiDB-lite"/>
    </source>
</evidence>
<evidence type="ECO:0000256" key="8">
    <source>
        <dbReference type="ARBA" id="ARBA00023132"/>
    </source>
</evidence>
<dbReference type="PANTHER" id="PTHR23138">
    <property type="entry name" value="RAN BINDING PROTEIN"/>
    <property type="match status" value="1"/>
</dbReference>
<dbReference type="InterPro" id="IPR000156">
    <property type="entry name" value="Ran_bind_dom"/>
</dbReference>
<evidence type="ECO:0000313" key="13">
    <source>
        <dbReference type="Proteomes" id="UP000639338"/>
    </source>
</evidence>
<feature type="compositionally biased region" description="Polar residues" evidence="10">
    <location>
        <begin position="242"/>
        <end position="262"/>
    </location>
</feature>
<comment type="caution">
    <text evidence="12">The sequence shown here is derived from an EMBL/GenBank/DDBJ whole genome shotgun (WGS) entry which is preliminary data.</text>
</comment>
<evidence type="ECO:0000256" key="5">
    <source>
        <dbReference type="ARBA" id="ARBA00022927"/>
    </source>
</evidence>
<dbReference type="GO" id="GO:0051028">
    <property type="term" value="P:mRNA transport"/>
    <property type="evidence" value="ECO:0007669"/>
    <property type="project" value="UniProtKB-KW"/>
</dbReference>
<feature type="region of interest" description="Disordered" evidence="10">
    <location>
        <begin position="312"/>
        <end position="345"/>
    </location>
</feature>
<feature type="region of interest" description="Disordered" evidence="10">
    <location>
        <begin position="1"/>
        <end position="30"/>
    </location>
</feature>
<evidence type="ECO:0000256" key="3">
    <source>
        <dbReference type="ARBA" id="ARBA00022737"/>
    </source>
</evidence>
<dbReference type="PANTHER" id="PTHR23138:SF141">
    <property type="entry name" value="NUCLEAR PORE COMPLEX PROTEIN NUP50"/>
    <property type="match status" value="1"/>
</dbReference>
<keyword evidence="5" id="KW-0653">Protein transport</keyword>
<dbReference type="Pfam" id="PF00638">
    <property type="entry name" value="Ran_BP1"/>
    <property type="match status" value="1"/>
</dbReference>
<feature type="compositionally biased region" description="Acidic residues" evidence="10">
    <location>
        <begin position="324"/>
        <end position="334"/>
    </location>
</feature>
<keyword evidence="4" id="KW-0509">mRNA transport</keyword>
<feature type="region of interest" description="Disordered" evidence="10">
    <location>
        <begin position="242"/>
        <end position="288"/>
    </location>
</feature>
<accession>A0A834XLP7</accession>
<evidence type="ECO:0000256" key="4">
    <source>
        <dbReference type="ARBA" id="ARBA00022816"/>
    </source>
</evidence>
<evidence type="ECO:0000256" key="2">
    <source>
        <dbReference type="ARBA" id="ARBA00022448"/>
    </source>
</evidence>
<dbReference type="AlphaFoldDB" id="A0A834XLP7"/>
<keyword evidence="2" id="KW-0813">Transport</keyword>
<dbReference type="SMART" id="SM00160">
    <property type="entry name" value="RanBD"/>
    <property type="match status" value="1"/>
</dbReference>
<dbReference type="CDD" id="cd13170">
    <property type="entry name" value="RanBD_NUP50"/>
    <property type="match status" value="1"/>
</dbReference>
<dbReference type="InterPro" id="IPR045255">
    <property type="entry name" value="RanBP1-like"/>
</dbReference>
<proteinExistence type="predicted"/>